<keyword evidence="3" id="KW-0460">Magnesium</keyword>
<dbReference type="STRING" id="504798.SAMN05421871_1124"/>
<dbReference type="Proteomes" id="UP000199651">
    <property type="component" value="Unassembled WGS sequence"/>
</dbReference>
<dbReference type="GO" id="GO:0016833">
    <property type="term" value="F:oxo-acid-lyase activity"/>
    <property type="evidence" value="ECO:0007669"/>
    <property type="project" value="InterPro"/>
</dbReference>
<dbReference type="OrthoDB" id="3518032at2"/>
<dbReference type="PANTHER" id="PTHR11236:SF48">
    <property type="entry name" value="ISOCHORISMATE SYNTHASE MENF"/>
    <property type="match status" value="1"/>
</dbReference>
<dbReference type="InterPro" id="IPR005801">
    <property type="entry name" value="ADC_synthase"/>
</dbReference>
<dbReference type="InterPro" id="IPR015890">
    <property type="entry name" value="Chorismate_C"/>
</dbReference>
<dbReference type="GO" id="GO:0008909">
    <property type="term" value="F:isochorismate synthase activity"/>
    <property type="evidence" value="ECO:0007669"/>
    <property type="project" value="InterPro"/>
</dbReference>
<dbReference type="InterPro" id="IPR019996">
    <property type="entry name" value="Salicylate_synthase"/>
</dbReference>
<comment type="cofactor">
    <cofactor evidence="1">
        <name>Mg(2+)</name>
        <dbReference type="ChEBI" id="CHEBI:18420"/>
    </cofactor>
</comment>
<gene>
    <name evidence="6" type="ORF">SAMN05192558_1144</name>
</gene>
<evidence type="ECO:0000256" key="2">
    <source>
        <dbReference type="ARBA" id="ARBA00022723"/>
    </source>
</evidence>
<evidence type="ECO:0000313" key="7">
    <source>
        <dbReference type="Proteomes" id="UP000199651"/>
    </source>
</evidence>
<organism evidence="6 7">
    <name type="scientific">Actinokineospora alba</name>
    <dbReference type="NCBI Taxonomy" id="504798"/>
    <lineage>
        <taxon>Bacteria</taxon>
        <taxon>Bacillati</taxon>
        <taxon>Actinomycetota</taxon>
        <taxon>Actinomycetes</taxon>
        <taxon>Pseudonocardiales</taxon>
        <taxon>Pseudonocardiaceae</taxon>
        <taxon>Actinokineospora</taxon>
    </lineage>
</organism>
<dbReference type="PRINTS" id="PR00095">
    <property type="entry name" value="ANTSNTHASEI"/>
</dbReference>
<keyword evidence="7" id="KW-1185">Reference proteome</keyword>
<dbReference type="GO" id="GO:0046872">
    <property type="term" value="F:metal ion binding"/>
    <property type="evidence" value="ECO:0007669"/>
    <property type="project" value="UniProtKB-KW"/>
</dbReference>
<dbReference type="EMBL" id="FNJB01000014">
    <property type="protein sequence ID" value="SDP77469.1"/>
    <property type="molecule type" value="Genomic_DNA"/>
</dbReference>
<dbReference type="AlphaFoldDB" id="A0A1H0VFW8"/>
<evidence type="ECO:0000256" key="1">
    <source>
        <dbReference type="ARBA" id="ARBA00001946"/>
    </source>
</evidence>
<keyword evidence="2" id="KW-0479">Metal-binding</keyword>
<reference evidence="7" key="1">
    <citation type="submission" date="2016-10" db="EMBL/GenBank/DDBJ databases">
        <authorList>
            <person name="Varghese N."/>
            <person name="Submissions S."/>
        </authorList>
    </citation>
    <scope>NUCLEOTIDE SEQUENCE [LARGE SCALE GENOMIC DNA]</scope>
    <source>
        <strain evidence="7">IBRC-M 10655</strain>
    </source>
</reference>
<name>A0A1H0VFW8_9PSEU</name>
<dbReference type="SUPFAM" id="SSF56322">
    <property type="entry name" value="ADC synthase"/>
    <property type="match status" value="1"/>
</dbReference>
<protein>
    <submittedName>
        <fullName evidence="6">Anthranilate synthase component 1/salicylate synthetase</fullName>
    </submittedName>
</protein>
<sequence length="465" mass="50659">MTAGIHPEPLGVTVSTEALLLDEQFTGRLSYHELEVDAPGDPLLVSTRLVESGISDTHVLYERPGAWAVALGALAEITLTPSEAVLELVDGPRTSLRWTDSPVDRVAELLERLAIDGWRAYGWAAFELAYAHAGMPELIPDGETLLHLVVPHTEVRIADGRATIRSTNPDLLDTIRALLVTPAPVRDYEPSPVAVEHSNADAYRASVAAAVEDIRERRLQKVILSRVVEVDHPVDLVGTYVVGRQRNTPARSFLISMGGLRATGFSPEIVAEVDETGWVTTQPLAGTRELSILDADNTDLRADLLSDTKEIFEHAISVKVSWEELTELCEPGSVVVDDYMAIKERGSVQHLASSVSGQLTAGRNPWQAFITLFPAVTASGIPKKAAYPVIQRHETHPRGLYSGAVLTVDQSGALDAALVLRTIFQRDGKTWLRAGAGIVEQSRPERELEETCEKLRSVALHVVRA</sequence>
<evidence type="ECO:0000313" key="6">
    <source>
        <dbReference type="EMBL" id="SDP77469.1"/>
    </source>
</evidence>
<dbReference type="Gene3D" id="3.60.120.10">
    <property type="entry name" value="Anthranilate synthase"/>
    <property type="match status" value="1"/>
</dbReference>
<evidence type="ECO:0000256" key="4">
    <source>
        <dbReference type="ARBA" id="ARBA00023239"/>
    </source>
</evidence>
<dbReference type="PANTHER" id="PTHR11236">
    <property type="entry name" value="AMINOBENZOATE/ANTHRANILATE SYNTHASE"/>
    <property type="match status" value="1"/>
</dbReference>
<evidence type="ECO:0000259" key="5">
    <source>
        <dbReference type="Pfam" id="PF00425"/>
    </source>
</evidence>
<dbReference type="Pfam" id="PF00425">
    <property type="entry name" value="Chorismate_bind"/>
    <property type="match status" value="1"/>
</dbReference>
<evidence type="ECO:0000256" key="3">
    <source>
        <dbReference type="ARBA" id="ARBA00022842"/>
    </source>
</evidence>
<feature type="domain" description="Chorismate-utilising enzyme C-terminal" evidence="5">
    <location>
        <begin position="200"/>
        <end position="454"/>
    </location>
</feature>
<proteinExistence type="predicted"/>
<keyword evidence="4" id="KW-0456">Lyase</keyword>
<accession>A0A1H0VFW8</accession>
<dbReference type="GO" id="GO:0000162">
    <property type="term" value="P:L-tryptophan biosynthetic process"/>
    <property type="evidence" value="ECO:0007669"/>
    <property type="project" value="TreeGrafter"/>
</dbReference>
<dbReference type="InterPro" id="IPR019999">
    <property type="entry name" value="Anth_synth_I-like"/>
</dbReference>
<dbReference type="NCBIfam" id="TIGR03494">
    <property type="entry name" value="salicyl_syn"/>
    <property type="match status" value="1"/>
</dbReference>